<feature type="region of interest" description="Disordered" evidence="1">
    <location>
        <begin position="41"/>
        <end position="86"/>
    </location>
</feature>
<accession>A0ABP0I0A1</accession>
<feature type="domain" description="GST N-terminal" evidence="2">
    <location>
        <begin position="87"/>
        <end position="162"/>
    </location>
</feature>
<organism evidence="3 4">
    <name type="scientific">Durusdinium trenchii</name>
    <dbReference type="NCBI Taxonomy" id="1381693"/>
    <lineage>
        <taxon>Eukaryota</taxon>
        <taxon>Sar</taxon>
        <taxon>Alveolata</taxon>
        <taxon>Dinophyceae</taxon>
        <taxon>Suessiales</taxon>
        <taxon>Symbiodiniaceae</taxon>
        <taxon>Durusdinium</taxon>
    </lineage>
</organism>
<keyword evidence="4" id="KW-1185">Reference proteome</keyword>
<dbReference type="Gene3D" id="3.40.30.10">
    <property type="entry name" value="Glutaredoxin"/>
    <property type="match status" value="1"/>
</dbReference>
<dbReference type="InterPro" id="IPR036282">
    <property type="entry name" value="Glutathione-S-Trfase_C_sf"/>
</dbReference>
<protein>
    <submittedName>
        <fullName evidence="3">Glutathione S-transferase alpha-3 (GST 2-2) (GST A3-3) (GST AA) (Glutathione S-transferase Yc-1) (GST Yc1)</fullName>
    </submittedName>
</protein>
<dbReference type="Gene3D" id="1.20.1050.10">
    <property type="match status" value="1"/>
</dbReference>
<dbReference type="PANTHER" id="PTHR11571:SF230">
    <property type="entry name" value="GLUTATHIONE TRANSFERASE"/>
    <property type="match status" value="1"/>
</dbReference>
<dbReference type="InterPro" id="IPR004045">
    <property type="entry name" value="Glutathione_S-Trfase_N"/>
</dbReference>
<name>A0ABP0I0A1_9DINO</name>
<evidence type="ECO:0000259" key="2">
    <source>
        <dbReference type="PROSITE" id="PS50404"/>
    </source>
</evidence>
<gene>
    <name evidence="3" type="ORF">SCF082_LOCUS4030</name>
</gene>
<reference evidence="3 4" key="1">
    <citation type="submission" date="2024-02" db="EMBL/GenBank/DDBJ databases">
        <authorList>
            <person name="Chen Y."/>
            <person name="Shah S."/>
            <person name="Dougan E. K."/>
            <person name="Thang M."/>
            <person name="Chan C."/>
        </authorList>
    </citation>
    <scope>NUCLEOTIDE SEQUENCE [LARGE SCALE GENOMIC DNA]</scope>
</reference>
<dbReference type="PANTHER" id="PTHR11571">
    <property type="entry name" value="GLUTATHIONE S-TRANSFERASE"/>
    <property type="match status" value="1"/>
</dbReference>
<dbReference type="InterPro" id="IPR050213">
    <property type="entry name" value="GST_superfamily"/>
</dbReference>
<feature type="compositionally biased region" description="Low complexity" evidence="1">
    <location>
        <begin position="43"/>
        <end position="52"/>
    </location>
</feature>
<dbReference type="Pfam" id="PF02798">
    <property type="entry name" value="GST_N"/>
    <property type="match status" value="1"/>
</dbReference>
<dbReference type="SUPFAM" id="SSF47616">
    <property type="entry name" value="GST C-terminal domain-like"/>
    <property type="match status" value="1"/>
</dbReference>
<dbReference type="PROSITE" id="PS50404">
    <property type="entry name" value="GST_NTER"/>
    <property type="match status" value="1"/>
</dbReference>
<dbReference type="InterPro" id="IPR036249">
    <property type="entry name" value="Thioredoxin-like_sf"/>
</dbReference>
<evidence type="ECO:0000256" key="1">
    <source>
        <dbReference type="SAM" id="MobiDB-lite"/>
    </source>
</evidence>
<sequence length="306" mass="33017">MEADCLQEQGRILQAKVARPSIPRCKGWSIPNRLSASAGCGPLRSRLSSASRGDGRRRAEPRATESHGRGAKGEVEGKEEEEAPDRSSARLTYFAGYGLAEQTRWIMAAAGIPFEQVALQSHEDVLRSVLRQTLPLLEIDGLKLVQSQAMLRYVAMKGNLWGQTPEESALVDMVAEGIKDARGVVVSFPFQPDKAALAAEVPQRTSKQLEPLEALLRTRPDGSLGILASGLSAADVLRLGKASGPGHVRVTPGGFDQAGSLHTPSIFLGFSRVVFTSAGASTPQLQTRLDYSQTFRKQGFLEDPKE</sequence>
<proteinExistence type="predicted"/>
<comment type="caution">
    <text evidence="3">The sequence shown here is derived from an EMBL/GenBank/DDBJ whole genome shotgun (WGS) entry which is preliminary data.</text>
</comment>
<evidence type="ECO:0000313" key="4">
    <source>
        <dbReference type="Proteomes" id="UP001642464"/>
    </source>
</evidence>
<dbReference type="EMBL" id="CAXAMM010002091">
    <property type="protein sequence ID" value="CAK8994670.1"/>
    <property type="molecule type" value="Genomic_DNA"/>
</dbReference>
<evidence type="ECO:0000313" key="3">
    <source>
        <dbReference type="EMBL" id="CAK8994670.1"/>
    </source>
</evidence>
<feature type="compositionally biased region" description="Basic and acidic residues" evidence="1">
    <location>
        <begin position="53"/>
        <end position="76"/>
    </location>
</feature>
<dbReference type="Proteomes" id="UP001642464">
    <property type="component" value="Unassembled WGS sequence"/>
</dbReference>
<dbReference type="SUPFAM" id="SSF52833">
    <property type="entry name" value="Thioredoxin-like"/>
    <property type="match status" value="1"/>
</dbReference>